<dbReference type="InterPro" id="IPR036291">
    <property type="entry name" value="NAD(P)-bd_dom_sf"/>
</dbReference>
<dbReference type="Gene3D" id="3.40.50.720">
    <property type="entry name" value="NAD(P)-binding Rossmann-like Domain"/>
    <property type="match status" value="1"/>
</dbReference>
<dbReference type="EMBL" id="JBFXLU010000001">
    <property type="protein sequence ID" value="KAL2858453.1"/>
    <property type="molecule type" value="Genomic_DNA"/>
</dbReference>
<proteinExistence type="inferred from homology"/>
<dbReference type="PANTHER" id="PTHR24320:SF282">
    <property type="entry name" value="WW DOMAIN-CONTAINING OXIDOREDUCTASE"/>
    <property type="match status" value="1"/>
</dbReference>
<evidence type="ECO:0000313" key="5">
    <source>
        <dbReference type="Proteomes" id="UP001610446"/>
    </source>
</evidence>
<evidence type="ECO:0008006" key="6">
    <source>
        <dbReference type="Google" id="ProtNLM"/>
    </source>
</evidence>
<comment type="caution">
    <text evidence="4">The sequence shown here is derived from an EMBL/GenBank/DDBJ whole genome shotgun (WGS) entry which is preliminary data.</text>
</comment>
<keyword evidence="5" id="KW-1185">Reference proteome</keyword>
<dbReference type="SUPFAM" id="SSF51735">
    <property type="entry name" value="NAD(P)-binding Rossmann-fold domains"/>
    <property type="match status" value="1"/>
</dbReference>
<comment type="similarity">
    <text evidence="1">Belongs to the short-chain dehydrogenases/reductases (SDR) family.</text>
</comment>
<dbReference type="Proteomes" id="UP001610446">
    <property type="component" value="Unassembled WGS sequence"/>
</dbReference>
<gene>
    <name evidence="4" type="ORF">BJY01DRAFT_201251</name>
</gene>
<evidence type="ECO:0000256" key="1">
    <source>
        <dbReference type="ARBA" id="ARBA00006484"/>
    </source>
</evidence>
<dbReference type="PRINTS" id="PR00081">
    <property type="entry name" value="GDHRDH"/>
</dbReference>
<name>A0ABR4L1Q1_9EURO</name>
<organism evidence="4 5">
    <name type="scientific">Aspergillus pseudoustus</name>
    <dbReference type="NCBI Taxonomy" id="1810923"/>
    <lineage>
        <taxon>Eukaryota</taxon>
        <taxon>Fungi</taxon>
        <taxon>Dikarya</taxon>
        <taxon>Ascomycota</taxon>
        <taxon>Pezizomycotina</taxon>
        <taxon>Eurotiomycetes</taxon>
        <taxon>Eurotiomycetidae</taxon>
        <taxon>Eurotiales</taxon>
        <taxon>Aspergillaceae</taxon>
        <taxon>Aspergillus</taxon>
        <taxon>Aspergillus subgen. Nidulantes</taxon>
    </lineage>
</organism>
<evidence type="ECO:0000313" key="4">
    <source>
        <dbReference type="EMBL" id="KAL2858453.1"/>
    </source>
</evidence>
<dbReference type="InterPro" id="IPR002347">
    <property type="entry name" value="SDR_fam"/>
</dbReference>
<evidence type="ECO:0000256" key="3">
    <source>
        <dbReference type="ARBA" id="ARBA00023002"/>
    </source>
</evidence>
<sequence>MGAFSSKPKFVPSTDIPSLKDKVILVTGGNSGLGKQSIIEFAKHEPREIWLAARDPRRAATALTSIKAHTPKSVDIKILELDLMSLASIKRAAEKFQSETSRLDLLVLNAGIMSVPAGLTNEGYEIQFGTNHMGHALLAKLLIPVLLKTAELPGSDVRVVVLTSHAHNYAPKSGIQFDTLKNHAEGMDTISRYGQSKLANLLWGRELGRHYPQLTVPLVHPGLVRTNLATTMGESSFVMRILWWITSSIIGVDIETGTLNQLWAATSPRVESGQYYVPVGKPKKGSKYAQDAGLGKKLWEWTEGELDAFLEG</sequence>
<dbReference type="PANTHER" id="PTHR24320">
    <property type="entry name" value="RETINOL DEHYDROGENASE"/>
    <property type="match status" value="1"/>
</dbReference>
<keyword evidence="3" id="KW-0560">Oxidoreductase</keyword>
<reference evidence="4 5" key="1">
    <citation type="submission" date="2024-07" db="EMBL/GenBank/DDBJ databases">
        <title>Section-level genome sequencing and comparative genomics of Aspergillus sections Usti and Cavernicolus.</title>
        <authorList>
            <consortium name="Lawrence Berkeley National Laboratory"/>
            <person name="Nybo J.L."/>
            <person name="Vesth T.C."/>
            <person name="Theobald S."/>
            <person name="Frisvad J.C."/>
            <person name="Larsen T.O."/>
            <person name="Kjaerboelling I."/>
            <person name="Rothschild-Mancinelli K."/>
            <person name="Lyhne E.K."/>
            <person name="Kogle M.E."/>
            <person name="Barry K."/>
            <person name="Clum A."/>
            <person name="Na H."/>
            <person name="Ledsgaard L."/>
            <person name="Lin J."/>
            <person name="Lipzen A."/>
            <person name="Kuo A."/>
            <person name="Riley R."/>
            <person name="Mondo S."/>
            <person name="Labutti K."/>
            <person name="Haridas S."/>
            <person name="Pangalinan J."/>
            <person name="Salamov A.A."/>
            <person name="Simmons B.A."/>
            <person name="Magnuson J.K."/>
            <person name="Chen J."/>
            <person name="Drula E."/>
            <person name="Henrissat B."/>
            <person name="Wiebenga A."/>
            <person name="Lubbers R.J."/>
            <person name="Gomes A.C."/>
            <person name="Makela M.R."/>
            <person name="Stajich J."/>
            <person name="Grigoriev I.V."/>
            <person name="Mortensen U.H."/>
            <person name="De Vries R.P."/>
            <person name="Baker S.E."/>
            <person name="Andersen M.R."/>
        </authorList>
    </citation>
    <scope>NUCLEOTIDE SEQUENCE [LARGE SCALE GENOMIC DNA]</scope>
    <source>
        <strain evidence="4 5">CBS 123904</strain>
    </source>
</reference>
<keyword evidence="2" id="KW-0521">NADP</keyword>
<evidence type="ECO:0000256" key="2">
    <source>
        <dbReference type="ARBA" id="ARBA00022857"/>
    </source>
</evidence>
<protein>
    <recommendedName>
        <fullName evidence="6">Short-chain dehydrogenase/reductase</fullName>
    </recommendedName>
</protein>
<accession>A0ABR4L1Q1</accession>
<dbReference type="Pfam" id="PF00106">
    <property type="entry name" value="adh_short"/>
    <property type="match status" value="1"/>
</dbReference>